<name>A0A0K1ENF2_CHOCO</name>
<accession>A0A0K1ENF2</accession>
<dbReference type="PANTHER" id="PTHR43464:SF19">
    <property type="entry name" value="UBIQUINONE BIOSYNTHESIS O-METHYLTRANSFERASE, MITOCHONDRIAL"/>
    <property type="match status" value="1"/>
</dbReference>
<keyword evidence="2 5" id="KW-0808">Transferase</keyword>
<feature type="domain" description="Methyltransferase" evidence="4">
    <location>
        <begin position="52"/>
        <end position="147"/>
    </location>
</feature>
<dbReference type="Pfam" id="PF13649">
    <property type="entry name" value="Methyltransf_25"/>
    <property type="match status" value="1"/>
</dbReference>
<dbReference type="GO" id="GO:0008168">
    <property type="term" value="F:methyltransferase activity"/>
    <property type="evidence" value="ECO:0007669"/>
    <property type="project" value="UniProtKB-KW"/>
</dbReference>
<gene>
    <name evidence="5" type="ORF">CMC5_066910</name>
</gene>
<keyword evidence="3" id="KW-0949">S-adenosyl-L-methionine</keyword>
<evidence type="ECO:0000256" key="3">
    <source>
        <dbReference type="ARBA" id="ARBA00022691"/>
    </source>
</evidence>
<keyword evidence="1 5" id="KW-0489">Methyltransferase</keyword>
<evidence type="ECO:0000259" key="4">
    <source>
        <dbReference type="Pfam" id="PF13649"/>
    </source>
</evidence>
<protein>
    <submittedName>
        <fullName evidence="5">Type 11 methyltransferase</fullName>
    </submittedName>
</protein>
<dbReference type="SUPFAM" id="SSF53335">
    <property type="entry name" value="S-adenosyl-L-methionine-dependent methyltransferases"/>
    <property type="match status" value="1"/>
</dbReference>
<keyword evidence="6" id="KW-1185">Reference proteome</keyword>
<dbReference type="Proteomes" id="UP000067626">
    <property type="component" value="Chromosome"/>
</dbReference>
<dbReference type="GO" id="GO:0032259">
    <property type="term" value="P:methylation"/>
    <property type="evidence" value="ECO:0007669"/>
    <property type="project" value="UniProtKB-KW"/>
</dbReference>
<dbReference type="InterPro" id="IPR041698">
    <property type="entry name" value="Methyltransf_25"/>
</dbReference>
<dbReference type="RefSeq" id="WP_050434094.1">
    <property type="nucleotide sequence ID" value="NZ_CP012159.1"/>
</dbReference>
<organism evidence="5 6">
    <name type="scientific">Chondromyces crocatus</name>
    <dbReference type="NCBI Taxonomy" id="52"/>
    <lineage>
        <taxon>Bacteria</taxon>
        <taxon>Pseudomonadati</taxon>
        <taxon>Myxococcota</taxon>
        <taxon>Polyangia</taxon>
        <taxon>Polyangiales</taxon>
        <taxon>Polyangiaceae</taxon>
        <taxon>Chondromyces</taxon>
    </lineage>
</organism>
<evidence type="ECO:0000256" key="2">
    <source>
        <dbReference type="ARBA" id="ARBA00022679"/>
    </source>
</evidence>
<evidence type="ECO:0000256" key="1">
    <source>
        <dbReference type="ARBA" id="ARBA00022603"/>
    </source>
</evidence>
<dbReference type="KEGG" id="ccro:CMC5_066910"/>
<reference evidence="5 6" key="1">
    <citation type="submission" date="2015-07" db="EMBL/GenBank/DDBJ databases">
        <title>Genome analysis of myxobacterium Chondromyces crocatus Cm c5 reveals a high potential for natural compound synthesis and the genetic basis for the loss of fruiting body formation.</title>
        <authorList>
            <person name="Zaburannyi N."/>
            <person name="Bunk B."/>
            <person name="Maier J."/>
            <person name="Overmann J."/>
            <person name="Mueller R."/>
        </authorList>
    </citation>
    <scope>NUCLEOTIDE SEQUENCE [LARGE SCALE GENOMIC DNA]</scope>
    <source>
        <strain evidence="5 6">Cm c5</strain>
    </source>
</reference>
<dbReference type="OrthoDB" id="9777638at2"/>
<evidence type="ECO:0000313" key="5">
    <source>
        <dbReference type="EMBL" id="AKT42465.1"/>
    </source>
</evidence>
<sequence length="285" mass="30610">MANETNESLAASDWAGARGEKWRAQLSGMEAMLRPVEEPLLRALDLDGPRRIADIGCGGGGTSLELLRRAPAGSIVHGFDVSPPLVDVARERALADGSGVVFHLADMSTARPPEGPYDRLVSRFGIMFFSDPPAAFANLAQWLAPGGRFAFAAWGRQADNPWMLTLRDVIAKIVDIPAPEPDAPGPFRYAEADKLLALLERAGFGELAVQDWRGTLAMGDHLPAAEAASFALAAFSFGELLAQHGDAAREQARKALTERFSEHEQQGVVRMAACVHIFTGTRLAP</sequence>
<dbReference type="AlphaFoldDB" id="A0A0K1ENF2"/>
<dbReference type="PANTHER" id="PTHR43464">
    <property type="entry name" value="METHYLTRANSFERASE"/>
    <property type="match status" value="1"/>
</dbReference>
<evidence type="ECO:0000313" key="6">
    <source>
        <dbReference type="Proteomes" id="UP000067626"/>
    </source>
</evidence>
<proteinExistence type="predicted"/>
<dbReference type="Gene3D" id="3.40.50.150">
    <property type="entry name" value="Vaccinia Virus protein VP39"/>
    <property type="match status" value="1"/>
</dbReference>
<dbReference type="STRING" id="52.CMC5_066910"/>
<dbReference type="InterPro" id="IPR029063">
    <property type="entry name" value="SAM-dependent_MTases_sf"/>
</dbReference>
<dbReference type="CDD" id="cd02440">
    <property type="entry name" value="AdoMet_MTases"/>
    <property type="match status" value="1"/>
</dbReference>
<dbReference type="EMBL" id="CP012159">
    <property type="protein sequence ID" value="AKT42465.1"/>
    <property type="molecule type" value="Genomic_DNA"/>
</dbReference>